<accession>A0A3G1GLD0</accession>
<evidence type="ECO:0000313" key="1">
    <source>
        <dbReference type="EMBL" id="APQ41896.1"/>
    </source>
</evidence>
<name>A0A3G1GLD0_9CAUD</name>
<organism evidence="1 2">
    <name type="scientific">Xanthomonas phage KPhi1</name>
    <dbReference type="NCBI Taxonomy" id="1927017"/>
    <lineage>
        <taxon>Viruses</taxon>
        <taxon>Duplodnaviria</taxon>
        <taxon>Heunggongvirae</taxon>
        <taxon>Uroviricota</taxon>
        <taxon>Caudoviricetes</taxon>
        <taxon>Kantovirinae</taxon>
        <taxon>Beograduvirus</taxon>
        <taxon>Beograduvirus KPhi1</taxon>
    </lineage>
</organism>
<evidence type="ECO:0000313" key="2">
    <source>
        <dbReference type="Proteomes" id="UP000272247"/>
    </source>
</evidence>
<keyword evidence="2" id="KW-1185">Reference proteome</keyword>
<dbReference type="EMBL" id="KY210139">
    <property type="protein sequence ID" value="APQ41896.1"/>
    <property type="molecule type" value="Genomic_DNA"/>
</dbReference>
<sequence length="169" mass="18650">MTTVRRSGVKIPEGLREQFHPGMVKAGVLAGATYPQDTYTDHRTGKQVRDSRGGMPVAVIAQALEYGHGQNHPRPFMQTTYANQNRRWSRDLVTMIRAGAAADTALRTVGVRMAEDIQQTIRDWPADNSEDWAAVKGYNHGLIMTNHLTNSIDSAVVLRDGDYGEDPSA</sequence>
<protein>
    <submittedName>
        <fullName evidence="1">Uncharacterized protein</fullName>
    </submittedName>
</protein>
<gene>
    <name evidence="1" type="ORF">K1pha_17</name>
</gene>
<dbReference type="Proteomes" id="UP000272247">
    <property type="component" value="Segment"/>
</dbReference>
<proteinExistence type="predicted"/>
<reference evidence="1 2" key="1">
    <citation type="submission" date="2016-11" db="EMBL/GenBank/DDBJ databases">
        <authorList>
            <person name="Gasic K."/>
        </authorList>
    </citation>
    <scope>NUCLEOTIDE SEQUENCE [LARGE SCALE GENOMIC DNA]</scope>
</reference>